<reference evidence="4 5" key="1">
    <citation type="submission" date="2016-05" db="EMBL/GenBank/DDBJ databases">
        <authorList>
            <person name="Naeem Raeece"/>
        </authorList>
    </citation>
    <scope>NUCLEOTIDE SEQUENCE [LARGE SCALE GENOMIC DNA]</scope>
</reference>
<reference evidence="3" key="2">
    <citation type="submission" date="2016-05" db="EMBL/GenBank/DDBJ databases">
        <authorList>
            <person name="Lavstsen T."/>
            <person name="Jespersen J.S."/>
        </authorList>
    </citation>
    <scope>NUCLEOTIDE SEQUENCE [LARGE SCALE GENOMIC DNA]</scope>
</reference>
<evidence type="ECO:0000313" key="4">
    <source>
        <dbReference type="Proteomes" id="UP000078546"/>
    </source>
</evidence>
<keyword evidence="1" id="KW-0472">Membrane</keyword>
<name>A0A1A8WZ51_PLAOA</name>
<gene>
    <name evidence="3" type="ORF">POVCU1_044650</name>
    <name evidence="2" type="ORF">POVCU2_0048110</name>
</gene>
<protein>
    <submittedName>
        <fullName evidence="3">Uncharacterized protein</fullName>
    </submittedName>
</protein>
<evidence type="ECO:0000313" key="3">
    <source>
        <dbReference type="EMBL" id="SBS98248.1"/>
    </source>
</evidence>
<dbReference type="Proteomes" id="UP000078546">
    <property type="component" value="Unassembled WGS sequence"/>
</dbReference>
<evidence type="ECO:0000313" key="2">
    <source>
        <dbReference type="EMBL" id="SBS88381.1"/>
    </source>
</evidence>
<evidence type="ECO:0000313" key="5">
    <source>
        <dbReference type="Proteomes" id="UP000078560"/>
    </source>
</evidence>
<keyword evidence="1" id="KW-1133">Transmembrane helix</keyword>
<dbReference type="AlphaFoldDB" id="A0A1A8WZ51"/>
<dbReference type="EMBL" id="FLQU01000632">
    <property type="protein sequence ID" value="SBS88381.1"/>
    <property type="molecule type" value="Genomic_DNA"/>
</dbReference>
<dbReference type="Proteomes" id="UP000078560">
    <property type="component" value="Unassembled WGS sequence"/>
</dbReference>
<feature type="transmembrane region" description="Helical" evidence="1">
    <location>
        <begin position="56"/>
        <end position="73"/>
    </location>
</feature>
<organism evidence="3 4">
    <name type="scientific">Plasmodium ovale curtisi</name>
    <dbReference type="NCBI Taxonomy" id="864141"/>
    <lineage>
        <taxon>Eukaryota</taxon>
        <taxon>Sar</taxon>
        <taxon>Alveolata</taxon>
        <taxon>Apicomplexa</taxon>
        <taxon>Aconoidasida</taxon>
        <taxon>Haemosporida</taxon>
        <taxon>Plasmodiidae</taxon>
        <taxon>Plasmodium</taxon>
        <taxon>Plasmodium (Plasmodium)</taxon>
    </lineage>
</organism>
<evidence type="ECO:0000256" key="1">
    <source>
        <dbReference type="SAM" id="Phobius"/>
    </source>
</evidence>
<keyword evidence="1" id="KW-0812">Transmembrane</keyword>
<accession>A0A1A8WZ51</accession>
<proteinExistence type="predicted"/>
<sequence length="180" mass="20934">MFYPSKDCPLKKKEHQTGLHSDKVMLKLGRSFSNAQHQTGSCKPFGWSELGRTAKVVYGCFFLNIVLLMGITTRRQLANKKAVDFYTNKILDSNNENKDWGCFNSAKQYRYECAYLSEEEVEHLGICQKLHLELENCRNDLYKYIKEDTPAMKNIPSIVNKPAWVRDPVWFQNIQSKRGE</sequence>
<dbReference type="EMBL" id="FLQV01000814">
    <property type="protein sequence ID" value="SBS98248.1"/>
    <property type="molecule type" value="Genomic_DNA"/>
</dbReference>